<evidence type="ECO:0000313" key="3">
    <source>
        <dbReference type="Proteomes" id="UP000278085"/>
    </source>
</evidence>
<name>A0A430HRG6_9BURK</name>
<keyword evidence="1" id="KW-0812">Transmembrane</keyword>
<accession>A0A430HRG6</accession>
<sequence length="228" mass="24995">MKERLLKLQLKIDAMSVRERAMVFGAAAAVIVFVLYALLLDPLFARQKILRSQISQQQNNMLGIDSEIMATVQAAAIDPDKADRARLAAIKANSARLSDQLRSVHNSLVAPESIAPLLERILKANARLRLVGVKSLPVIPYNGSFEADPTQLDAAVAAAGAGRAIYAHGVEVTVRGNYLDMVDYMDALEGMPSQLFWGKAQLDVEAYPDARLSLTLYTLSLDKKWMTL</sequence>
<dbReference type="AlphaFoldDB" id="A0A430HRG6"/>
<feature type="transmembrane region" description="Helical" evidence="1">
    <location>
        <begin position="21"/>
        <end position="39"/>
    </location>
</feature>
<protein>
    <recommendedName>
        <fullName evidence="4">MSHA biogenesis protein MshJ</fullName>
    </recommendedName>
</protein>
<evidence type="ECO:0008006" key="4">
    <source>
        <dbReference type="Google" id="ProtNLM"/>
    </source>
</evidence>
<keyword evidence="3" id="KW-1185">Reference proteome</keyword>
<gene>
    <name evidence="2" type="ORF">EJB06_07950</name>
</gene>
<evidence type="ECO:0000313" key="2">
    <source>
        <dbReference type="EMBL" id="RSZ60103.1"/>
    </source>
</evidence>
<evidence type="ECO:0000256" key="1">
    <source>
        <dbReference type="SAM" id="Phobius"/>
    </source>
</evidence>
<keyword evidence="1" id="KW-1133">Transmembrane helix</keyword>
<dbReference type="Proteomes" id="UP000278085">
    <property type="component" value="Unassembled WGS sequence"/>
</dbReference>
<dbReference type="RefSeq" id="WP_126073464.1">
    <property type="nucleotide sequence ID" value="NZ_CP051166.1"/>
</dbReference>
<organism evidence="2 3">
    <name type="scientific">Massilia atriviolacea</name>
    <dbReference type="NCBI Taxonomy" id="2495579"/>
    <lineage>
        <taxon>Bacteria</taxon>
        <taxon>Pseudomonadati</taxon>
        <taxon>Pseudomonadota</taxon>
        <taxon>Betaproteobacteria</taxon>
        <taxon>Burkholderiales</taxon>
        <taxon>Oxalobacteraceae</taxon>
        <taxon>Telluria group</taxon>
        <taxon>Massilia</taxon>
    </lineage>
</organism>
<reference evidence="2 3" key="1">
    <citation type="submission" date="2018-12" db="EMBL/GenBank/DDBJ databases">
        <authorList>
            <person name="Yang E."/>
        </authorList>
    </citation>
    <scope>NUCLEOTIDE SEQUENCE [LARGE SCALE GENOMIC DNA]</scope>
    <source>
        <strain evidence="2 3">SOD</strain>
    </source>
</reference>
<proteinExistence type="predicted"/>
<comment type="caution">
    <text evidence="2">The sequence shown here is derived from an EMBL/GenBank/DDBJ whole genome shotgun (WGS) entry which is preliminary data.</text>
</comment>
<dbReference type="OrthoDB" id="9151209at2"/>
<keyword evidence="1" id="KW-0472">Membrane</keyword>
<dbReference type="EMBL" id="RXLQ01000003">
    <property type="protein sequence ID" value="RSZ60103.1"/>
    <property type="molecule type" value="Genomic_DNA"/>
</dbReference>